<name>A0ABS9UC81_9BACL</name>
<accession>A0ABS9UC81</accession>
<comment type="caution">
    <text evidence="1">The sequence shown here is derived from an EMBL/GenBank/DDBJ whole genome shotgun (WGS) entry which is preliminary data.</text>
</comment>
<dbReference type="Pfam" id="PF13027">
    <property type="entry name" value="DUF3888"/>
    <property type="match status" value="1"/>
</dbReference>
<organism evidence="1 2">
    <name type="scientific">Solibacillus palustris</name>
    <dbReference type="NCBI Taxonomy" id="2908203"/>
    <lineage>
        <taxon>Bacteria</taxon>
        <taxon>Bacillati</taxon>
        <taxon>Bacillota</taxon>
        <taxon>Bacilli</taxon>
        <taxon>Bacillales</taxon>
        <taxon>Caryophanaceae</taxon>
        <taxon>Solibacillus</taxon>
    </lineage>
</organism>
<keyword evidence="2" id="KW-1185">Reference proteome</keyword>
<dbReference type="Proteomes" id="UP001316087">
    <property type="component" value="Unassembled WGS sequence"/>
</dbReference>
<sequence>MKKILLILFFVLLSIYSNNHQLVAEKPPNEALYKDALITLTSGNHVSQSEQPDYKLIYDTLITTLDPSIQKEIINYYGYPKQYGLYDAKILSITREHEGSFGFNAEVQVTTFEHAHDPPYGKETITFNISPFGIKTISFQHEGDKLEKDINEFYKATLSDIKQSFNLNLGSYSSYTYNQLQYQAEINNEFKSLFNIAEQIVTNILLPERKIPNKNVIDPVTFIKDNTGYMFFKKSDGTNVKYKVQKKDGNWIVTDKNNKQGKKMDYKLPWYVWEKISLLIQLVFL</sequence>
<evidence type="ECO:0000313" key="1">
    <source>
        <dbReference type="EMBL" id="MCH7321595.1"/>
    </source>
</evidence>
<evidence type="ECO:0000313" key="2">
    <source>
        <dbReference type="Proteomes" id="UP001316087"/>
    </source>
</evidence>
<dbReference type="RefSeq" id="WP_241368617.1">
    <property type="nucleotide sequence ID" value="NZ_JAKZFC010000001.1"/>
</dbReference>
<reference evidence="1 2" key="1">
    <citation type="submission" date="2022-03" db="EMBL/GenBank/DDBJ databases">
        <authorList>
            <person name="Jo J.-H."/>
            <person name="Im W.-T."/>
        </authorList>
    </citation>
    <scope>NUCLEOTIDE SEQUENCE [LARGE SCALE GENOMIC DNA]</scope>
    <source>
        <strain evidence="1 2">MA9</strain>
    </source>
</reference>
<proteinExistence type="predicted"/>
<protein>
    <submittedName>
        <fullName evidence="1">DUF3888 domain-containing protein</fullName>
    </submittedName>
</protein>
<dbReference type="InterPro" id="IPR024984">
    <property type="entry name" value="DUF3888"/>
</dbReference>
<dbReference type="EMBL" id="JAKZFC010000001">
    <property type="protein sequence ID" value="MCH7321595.1"/>
    <property type="molecule type" value="Genomic_DNA"/>
</dbReference>
<gene>
    <name evidence="1" type="ORF">LZ480_06775</name>
</gene>